<evidence type="ECO:0000313" key="2">
    <source>
        <dbReference type="Proteomes" id="UP000031668"/>
    </source>
</evidence>
<dbReference type="AlphaFoldDB" id="A0A0C2M5F5"/>
<sequence length="207" mass="23085">MDERRRFDASYNVVGSNADQPLCVVCLKKLSTDAIRPSKLKGNLTTVHSKLSSPPNEYIQRHEVLYSKQTLKITSSTSVNDKAIRSSYFDALGKARSNKPHTIAEELILPAAVDMCEILLMQPDCWLTFDTSGKVKSEDFFFGKSLPGHITAEESFRVRDEFFEESELPGYTELASGLVARIKIVAHHIVSADCMIHYQALAAKGMN</sequence>
<dbReference type="PANTHER" id="PTHR45913:SF19">
    <property type="entry name" value="LOW QUALITY PROTEIN: ZINC FINGER BED DOMAIN-CONTAINING PROTEIN 5-LIKE"/>
    <property type="match status" value="1"/>
</dbReference>
<name>A0A0C2M5F5_THEKT</name>
<dbReference type="PANTHER" id="PTHR45913">
    <property type="entry name" value="EPM2A-INTERACTING PROTEIN 1"/>
    <property type="match status" value="1"/>
</dbReference>
<keyword evidence="2" id="KW-1185">Reference proteome</keyword>
<gene>
    <name evidence="1" type="ORF">RF11_07576</name>
</gene>
<evidence type="ECO:0000313" key="1">
    <source>
        <dbReference type="EMBL" id="KII62295.1"/>
    </source>
</evidence>
<organism evidence="1 2">
    <name type="scientific">Thelohanellus kitauei</name>
    <name type="common">Myxosporean</name>
    <dbReference type="NCBI Taxonomy" id="669202"/>
    <lineage>
        <taxon>Eukaryota</taxon>
        <taxon>Metazoa</taxon>
        <taxon>Cnidaria</taxon>
        <taxon>Myxozoa</taxon>
        <taxon>Myxosporea</taxon>
        <taxon>Bivalvulida</taxon>
        <taxon>Platysporina</taxon>
        <taxon>Myxobolidae</taxon>
        <taxon>Thelohanellus</taxon>
    </lineage>
</organism>
<protein>
    <submittedName>
        <fullName evidence="1">Uncharacterized protein</fullName>
    </submittedName>
</protein>
<dbReference type="EMBL" id="JWZT01005020">
    <property type="protein sequence ID" value="KII62295.1"/>
    <property type="molecule type" value="Genomic_DNA"/>
</dbReference>
<dbReference type="Proteomes" id="UP000031668">
    <property type="component" value="Unassembled WGS sequence"/>
</dbReference>
<proteinExistence type="predicted"/>
<reference evidence="1 2" key="1">
    <citation type="journal article" date="2014" name="Genome Biol. Evol.">
        <title>The genome of the myxosporean Thelohanellus kitauei shows adaptations to nutrient acquisition within its fish host.</title>
        <authorList>
            <person name="Yang Y."/>
            <person name="Xiong J."/>
            <person name="Zhou Z."/>
            <person name="Huo F."/>
            <person name="Miao W."/>
            <person name="Ran C."/>
            <person name="Liu Y."/>
            <person name="Zhang J."/>
            <person name="Feng J."/>
            <person name="Wang M."/>
            <person name="Wang M."/>
            <person name="Wang L."/>
            <person name="Yao B."/>
        </authorList>
    </citation>
    <scope>NUCLEOTIDE SEQUENCE [LARGE SCALE GENOMIC DNA]</scope>
    <source>
        <strain evidence="1">Wuqing</strain>
    </source>
</reference>
<dbReference type="OrthoDB" id="1101576at2759"/>
<accession>A0A0C2M5F5</accession>
<comment type="caution">
    <text evidence="1">The sequence shown here is derived from an EMBL/GenBank/DDBJ whole genome shotgun (WGS) entry which is preliminary data.</text>
</comment>